<dbReference type="EMBL" id="JBHSIU010000130">
    <property type="protein sequence ID" value="MFC5007669.1"/>
    <property type="molecule type" value="Genomic_DNA"/>
</dbReference>
<evidence type="ECO:0000313" key="2">
    <source>
        <dbReference type="Proteomes" id="UP001595912"/>
    </source>
</evidence>
<reference evidence="2" key="1">
    <citation type="journal article" date="2019" name="Int. J. Syst. Evol. Microbiol.">
        <title>The Global Catalogue of Microorganisms (GCM) 10K type strain sequencing project: providing services to taxonomists for standard genome sequencing and annotation.</title>
        <authorList>
            <consortium name="The Broad Institute Genomics Platform"/>
            <consortium name="The Broad Institute Genome Sequencing Center for Infectious Disease"/>
            <person name="Wu L."/>
            <person name="Ma J."/>
        </authorList>
    </citation>
    <scope>NUCLEOTIDE SEQUENCE [LARGE SCALE GENOMIC DNA]</scope>
    <source>
        <strain evidence="2">CGMCC 4.7152</strain>
    </source>
</reference>
<name>A0ABV9WH18_9ACTN</name>
<evidence type="ECO:0000313" key="1">
    <source>
        <dbReference type="EMBL" id="MFC5007669.1"/>
    </source>
</evidence>
<proteinExistence type="predicted"/>
<organism evidence="1 2">
    <name type="scientific">Dactylosporangium cerinum</name>
    <dbReference type="NCBI Taxonomy" id="1434730"/>
    <lineage>
        <taxon>Bacteria</taxon>
        <taxon>Bacillati</taxon>
        <taxon>Actinomycetota</taxon>
        <taxon>Actinomycetes</taxon>
        <taxon>Micromonosporales</taxon>
        <taxon>Micromonosporaceae</taxon>
        <taxon>Dactylosporangium</taxon>
    </lineage>
</organism>
<keyword evidence="2" id="KW-1185">Reference proteome</keyword>
<sequence length="393" mass="42555">MTREEAELAYRRLAGIRDRLARKLLTEIESHDGLRHLTDHRLAGHTLRLWRELQADIVLLGAQYQALERHVGTVEALRARGDRSGVARLARLSDLLHSPMVRLCADGAPAGETTGPVAETITLDALCERVEALGDDIRARLQDVDVAAKAVLTRLGALADTLSVLAAQRPAHDDLVERYRRLRALALDDPIGWAADERELHRLEADAADARAALDSTREVARAAGERIDTLRAAIEAVDAAEARAETTCAQASRKVTGGGPEPAAGQGPALRAAFADLERHLAAQRWPEVTAGLAAVERAARAALAAAADRAAAAQALLDRRDQLRGRLDGYRAKAGRLGIDERTELAAAYRIAREQLWKAPCDLDAAAGAVWRYQDLVATGRVTTEVRSDDR</sequence>
<protein>
    <submittedName>
        <fullName evidence="1">Uncharacterized protein</fullName>
    </submittedName>
</protein>
<dbReference type="Proteomes" id="UP001595912">
    <property type="component" value="Unassembled WGS sequence"/>
</dbReference>
<dbReference type="RefSeq" id="WP_380128305.1">
    <property type="nucleotide sequence ID" value="NZ_JBHSIU010000130.1"/>
</dbReference>
<comment type="caution">
    <text evidence="1">The sequence shown here is derived from an EMBL/GenBank/DDBJ whole genome shotgun (WGS) entry which is preliminary data.</text>
</comment>
<gene>
    <name evidence="1" type="ORF">ACFPIJ_58915</name>
</gene>
<accession>A0ABV9WH18</accession>